<dbReference type="GO" id="GO:0005829">
    <property type="term" value="C:cytosol"/>
    <property type="evidence" value="ECO:0007669"/>
    <property type="project" value="TreeGrafter"/>
</dbReference>
<dbReference type="SMART" id="SM00411">
    <property type="entry name" value="BHL"/>
    <property type="match status" value="1"/>
</dbReference>
<sequence>MNKAKLIDVIAAKAEVPKRQAEIMLETVLETITSTIKSGGEVTLTGFGAFSARKRAARMGVNPQRPKEKIQIPEVTVPKFKAGKALKDALKS</sequence>
<evidence type="ECO:0000256" key="2">
    <source>
        <dbReference type="ARBA" id="ARBA00023125"/>
    </source>
</evidence>
<evidence type="ECO:0000256" key="1">
    <source>
        <dbReference type="ARBA" id="ARBA00023067"/>
    </source>
</evidence>
<evidence type="ECO:0000313" key="5">
    <source>
        <dbReference type="Proteomes" id="UP000176846"/>
    </source>
</evidence>
<dbReference type="SUPFAM" id="SSF47729">
    <property type="entry name" value="IHF-like DNA-binding proteins"/>
    <property type="match status" value="1"/>
</dbReference>
<keyword evidence="2" id="KW-0238">DNA-binding</keyword>
<dbReference type="Pfam" id="PF00216">
    <property type="entry name" value="Bac_DNA_binding"/>
    <property type="match status" value="1"/>
</dbReference>
<dbReference type="Gene3D" id="4.10.520.10">
    <property type="entry name" value="IHF-like DNA-binding proteins"/>
    <property type="match status" value="1"/>
</dbReference>
<organism evidence="4 5">
    <name type="scientific">Candidatus Uhrbacteria bacterium RIFCSPLOWO2_01_FULL_47_25</name>
    <dbReference type="NCBI Taxonomy" id="1802402"/>
    <lineage>
        <taxon>Bacteria</taxon>
        <taxon>Candidatus Uhriibacteriota</taxon>
    </lineage>
</organism>
<dbReference type="GO" id="GO:0030527">
    <property type="term" value="F:structural constituent of chromatin"/>
    <property type="evidence" value="ECO:0007669"/>
    <property type="project" value="InterPro"/>
</dbReference>
<dbReference type="GO" id="GO:0003677">
    <property type="term" value="F:DNA binding"/>
    <property type="evidence" value="ECO:0007669"/>
    <property type="project" value="UniProtKB-KW"/>
</dbReference>
<dbReference type="PANTHER" id="PTHR33175">
    <property type="entry name" value="DNA-BINDING PROTEIN HU"/>
    <property type="match status" value="1"/>
</dbReference>
<dbReference type="InterPro" id="IPR000119">
    <property type="entry name" value="Hist_DNA-bd"/>
</dbReference>
<evidence type="ECO:0000256" key="3">
    <source>
        <dbReference type="RuleBase" id="RU003939"/>
    </source>
</evidence>
<dbReference type="AlphaFoldDB" id="A0A1F7UXN7"/>
<comment type="similarity">
    <text evidence="3">Belongs to the bacterial histone-like protein family.</text>
</comment>
<dbReference type="EMBL" id="MGEK01000022">
    <property type="protein sequence ID" value="OGL82427.1"/>
    <property type="molecule type" value="Genomic_DNA"/>
</dbReference>
<dbReference type="InterPro" id="IPR010992">
    <property type="entry name" value="IHF-like_DNA-bd_dom_sf"/>
</dbReference>
<proteinExistence type="inferred from homology"/>
<comment type="caution">
    <text evidence="4">The sequence shown here is derived from an EMBL/GenBank/DDBJ whole genome shotgun (WGS) entry which is preliminary data.</text>
</comment>
<name>A0A1F7UXN7_9BACT</name>
<dbReference type="GO" id="GO:0030261">
    <property type="term" value="P:chromosome condensation"/>
    <property type="evidence" value="ECO:0007669"/>
    <property type="project" value="UniProtKB-KW"/>
</dbReference>
<protein>
    <recommendedName>
        <fullName evidence="6">DNA-binding protein HU</fullName>
    </recommendedName>
</protein>
<evidence type="ECO:0008006" key="6">
    <source>
        <dbReference type="Google" id="ProtNLM"/>
    </source>
</evidence>
<reference evidence="4 5" key="1">
    <citation type="journal article" date="2016" name="Nat. Commun.">
        <title>Thousands of microbial genomes shed light on interconnected biogeochemical processes in an aquifer system.</title>
        <authorList>
            <person name="Anantharaman K."/>
            <person name="Brown C.T."/>
            <person name="Hug L.A."/>
            <person name="Sharon I."/>
            <person name="Castelle C.J."/>
            <person name="Probst A.J."/>
            <person name="Thomas B.C."/>
            <person name="Singh A."/>
            <person name="Wilkins M.J."/>
            <person name="Karaoz U."/>
            <person name="Brodie E.L."/>
            <person name="Williams K.H."/>
            <person name="Hubbard S.S."/>
            <person name="Banfield J.F."/>
        </authorList>
    </citation>
    <scope>NUCLEOTIDE SEQUENCE [LARGE SCALE GENOMIC DNA]</scope>
</reference>
<dbReference type="PRINTS" id="PR01727">
    <property type="entry name" value="DNABINDINGHU"/>
</dbReference>
<dbReference type="PANTHER" id="PTHR33175:SF3">
    <property type="entry name" value="DNA-BINDING PROTEIN HU-BETA"/>
    <property type="match status" value="1"/>
</dbReference>
<gene>
    <name evidence="4" type="ORF">A2936_03145</name>
</gene>
<evidence type="ECO:0000313" key="4">
    <source>
        <dbReference type="EMBL" id="OGL82427.1"/>
    </source>
</evidence>
<accession>A0A1F7UXN7</accession>
<dbReference type="CDD" id="cd13831">
    <property type="entry name" value="HU"/>
    <property type="match status" value="1"/>
</dbReference>
<dbReference type="Proteomes" id="UP000176846">
    <property type="component" value="Unassembled WGS sequence"/>
</dbReference>
<keyword evidence="1" id="KW-0226">DNA condensation</keyword>